<dbReference type="Proteomes" id="UP000704960">
    <property type="component" value="Unassembled WGS sequence"/>
</dbReference>
<feature type="transmembrane region" description="Helical" evidence="6">
    <location>
        <begin position="160"/>
        <end position="180"/>
    </location>
</feature>
<accession>A0A933DRN8</accession>
<feature type="transmembrane region" description="Helical" evidence="6">
    <location>
        <begin position="126"/>
        <end position="148"/>
    </location>
</feature>
<evidence type="ECO:0000256" key="2">
    <source>
        <dbReference type="ARBA" id="ARBA00022475"/>
    </source>
</evidence>
<dbReference type="PANTHER" id="PTHR30250">
    <property type="entry name" value="PST FAMILY PREDICTED COLANIC ACID TRANSPORTER"/>
    <property type="match status" value="1"/>
</dbReference>
<gene>
    <name evidence="7" type="ORF">HY474_01850</name>
</gene>
<sequence length="459" mass="51571">MPHPPHSFAQRFIRGNILNIFWNNLLGGLGLLTSFLTLTALSVREFGIYQLVLSVVVFLDAFSVNFFDEVVQNDITRAFSDRHNADAKRLFFEFAALKAGVSAVVAAVLFASASAVAHWYGEDIGLYLRIISLIMVVHALQSILNLFLRSVVSLRAIGAGAVEEFSKLTLVAGLFVFYTLGIREVLLATLMASCVALVYLVIPFAREFRVFLGGVAAAPRFMFRRIFQAYGFWILFRSATRRAAKPLRPWLIVTLINAEAVAFYTLAVNLVSMIKNLLPLPDPSLLAWEAANPQRLGYIFSRSVKYLFWGGTALAAVSALMVPQLIGLIFPKYIPAMPLFIFFLLSVPLHGISRLEGLLLTAFREQRLLASFFLTEIALSAAILVAFLPGVGLLAVGIETNSAILWRVWFFYRRISRKYPFLRLRFRSFLRVDTEDRLIFRRGAAEVLAFLQPLRRFIL</sequence>
<feature type="transmembrane region" description="Helical" evidence="6">
    <location>
        <begin position="393"/>
        <end position="412"/>
    </location>
</feature>
<evidence type="ECO:0000256" key="4">
    <source>
        <dbReference type="ARBA" id="ARBA00022989"/>
    </source>
</evidence>
<evidence type="ECO:0000256" key="1">
    <source>
        <dbReference type="ARBA" id="ARBA00004651"/>
    </source>
</evidence>
<feature type="transmembrane region" description="Helical" evidence="6">
    <location>
        <begin position="186"/>
        <end position="205"/>
    </location>
</feature>
<feature type="transmembrane region" description="Helical" evidence="6">
    <location>
        <begin position="306"/>
        <end position="330"/>
    </location>
</feature>
<protein>
    <submittedName>
        <fullName evidence="7">Oligosaccharide flippase family protein</fullName>
    </submittedName>
</protein>
<evidence type="ECO:0000256" key="6">
    <source>
        <dbReference type="SAM" id="Phobius"/>
    </source>
</evidence>
<reference evidence="7" key="1">
    <citation type="submission" date="2020-07" db="EMBL/GenBank/DDBJ databases">
        <title>Huge and variable diversity of episymbiotic CPR bacteria and DPANN archaea in groundwater ecosystems.</title>
        <authorList>
            <person name="He C.Y."/>
            <person name="Keren R."/>
            <person name="Whittaker M."/>
            <person name="Farag I.F."/>
            <person name="Doudna J."/>
            <person name="Cate J.H.D."/>
            <person name="Banfield J.F."/>
        </authorList>
    </citation>
    <scope>NUCLEOTIDE SEQUENCE</scope>
    <source>
        <strain evidence="7">NC_groundwater_1226_Ag_S-0.1um_59_124</strain>
    </source>
</reference>
<evidence type="ECO:0000256" key="3">
    <source>
        <dbReference type="ARBA" id="ARBA00022692"/>
    </source>
</evidence>
<keyword evidence="2" id="KW-1003">Cell membrane</keyword>
<proteinExistence type="predicted"/>
<dbReference type="EMBL" id="JACQMJ010000008">
    <property type="protein sequence ID" value="MBI4132355.1"/>
    <property type="molecule type" value="Genomic_DNA"/>
</dbReference>
<keyword evidence="3 6" id="KW-0812">Transmembrane</keyword>
<evidence type="ECO:0000313" key="8">
    <source>
        <dbReference type="Proteomes" id="UP000704960"/>
    </source>
</evidence>
<dbReference type="PANTHER" id="PTHR30250:SF11">
    <property type="entry name" value="O-ANTIGEN TRANSPORTER-RELATED"/>
    <property type="match status" value="1"/>
</dbReference>
<keyword evidence="4 6" id="KW-1133">Transmembrane helix</keyword>
<feature type="transmembrane region" description="Helical" evidence="6">
    <location>
        <begin position="99"/>
        <end position="120"/>
    </location>
</feature>
<dbReference type="InterPro" id="IPR050833">
    <property type="entry name" value="Poly_Biosynth_Transport"/>
</dbReference>
<feature type="transmembrane region" description="Helical" evidence="6">
    <location>
        <begin position="47"/>
        <end position="67"/>
    </location>
</feature>
<dbReference type="GO" id="GO:0005886">
    <property type="term" value="C:plasma membrane"/>
    <property type="evidence" value="ECO:0007669"/>
    <property type="project" value="UniProtKB-SubCell"/>
</dbReference>
<dbReference type="AlphaFoldDB" id="A0A933DRN8"/>
<feature type="transmembrane region" description="Helical" evidence="6">
    <location>
        <begin position="21"/>
        <end position="41"/>
    </location>
</feature>
<comment type="caution">
    <text evidence="7">The sequence shown here is derived from an EMBL/GenBank/DDBJ whole genome shotgun (WGS) entry which is preliminary data.</text>
</comment>
<dbReference type="InterPro" id="IPR002797">
    <property type="entry name" value="Polysacc_synth"/>
</dbReference>
<feature type="transmembrane region" description="Helical" evidence="6">
    <location>
        <begin position="250"/>
        <end position="271"/>
    </location>
</feature>
<name>A0A933DRN8_9BACT</name>
<evidence type="ECO:0000313" key="7">
    <source>
        <dbReference type="EMBL" id="MBI4132355.1"/>
    </source>
</evidence>
<feature type="transmembrane region" description="Helical" evidence="6">
    <location>
        <begin position="226"/>
        <end position="244"/>
    </location>
</feature>
<organism evidence="7 8">
    <name type="scientific">Candidatus Sungiibacteriota bacterium</name>
    <dbReference type="NCBI Taxonomy" id="2750080"/>
    <lineage>
        <taxon>Bacteria</taxon>
        <taxon>Candidatus Sungiibacteriota</taxon>
    </lineage>
</organism>
<feature type="transmembrane region" description="Helical" evidence="6">
    <location>
        <begin position="367"/>
        <end position="387"/>
    </location>
</feature>
<dbReference type="Pfam" id="PF01943">
    <property type="entry name" value="Polysacc_synt"/>
    <property type="match status" value="1"/>
</dbReference>
<evidence type="ECO:0000256" key="5">
    <source>
        <dbReference type="ARBA" id="ARBA00023136"/>
    </source>
</evidence>
<keyword evidence="5 6" id="KW-0472">Membrane</keyword>
<feature type="transmembrane region" description="Helical" evidence="6">
    <location>
        <begin position="336"/>
        <end position="355"/>
    </location>
</feature>
<comment type="subcellular location">
    <subcellularLocation>
        <location evidence="1">Cell membrane</location>
        <topology evidence="1">Multi-pass membrane protein</topology>
    </subcellularLocation>
</comment>